<accession>A0A931IZJ5</accession>
<feature type="domain" description="Zinc finger CHCC-type" evidence="1">
    <location>
        <begin position="19"/>
        <end position="55"/>
    </location>
</feature>
<dbReference type="AlphaFoldDB" id="A0A931IZJ5"/>
<dbReference type="Gene3D" id="2.60.260.40">
    <property type="entry name" value="q5lls5 like domains"/>
    <property type="match status" value="1"/>
</dbReference>
<name>A0A931IZJ5_9BURK</name>
<proteinExistence type="predicted"/>
<dbReference type="InterPro" id="IPR019401">
    <property type="entry name" value="Znf_CHCC"/>
</dbReference>
<evidence type="ECO:0000259" key="1">
    <source>
        <dbReference type="Pfam" id="PF10276"/>
    </source>
</evidence>
<keyword evidence="2" id="KW-0863">Zinc-finger</keyword>
<organism evidence="2 3">
    <name type="scientific">Inhella proteolytica</name>
    <dbReference type="NCBI Taxonomy" id="2795029"/>
    <lineage>
        <taxon>Bacteria</taxon>
        <taxon>Pseudomonadati</taxon>
        <taxon>Pseudomonadota</taxon>
        <taxon>Betaproteobacteria</taxon>
        <taxon>Burkholderiales</taxon>
        <taxon>Sphaerotilaceae</taxon>
        <taxon>Inhella</taxon>
    </lineage>
</organism>
<dbReference type="GO" id="GO:0008270">
    <property type="term" value="F:zinc ion binding"/>
    <property type="evidence" value="ECO:0007669"/>
    <property type="project" value="UniProtKB-KW"/>
</dbReference>
<evidence type="ECO:0000313" key="3">
    <source>
        <dbReference type="Proteomes" id="UP000613266"/>
    </source>
</evidence>
<protein>
    <submittedName>
        <fullName evidence="2">Zinc-finger domain-containing protein</fullName>
    </submittedName>
</protein>
<evidence type="ECO:0000313" key="2">
    <source>
        <dbReference type="EMBL" id="MBH9576699.1"/>
    </source>
</evidence>
<keyword evidence="2" id="KW-0862">Zinc</keyword>
<dbReference type="Pfam" id="PF10276">
    <property type="entry name" value="zf-CHCC"/>
    <property type="match status" value="1"/>
</dbReference>
<dbReference type="EMBL" id="JAEDAK010000004">
    <property type="protein sequence ID" value="MBH9576699.1"/>
    <property type="molecule type" value="Genomic_DNA"/>
</dbReference>
<keyword evidence="2" id="KW-0479">Metal-binding</keyword>
<comment type="caution">
    <text evidence="2">The sequence shown here is derived from an EMBL/GenBank/DDBJ whole genome shotgun (WGS) entry which is preliminary data.</text>
</comment>
<reference evidence="2" key="1">
    <citation type="submission" date="2020-12" db="EMBL/GenBank/DDBJ databases">
        <title>The genome sequence of Inhella sp. 1Y17.</title>
        <authorList>
            <person name="Liu Y."/>
        </authorList>
    </citation>
    <scope>NUCLEOTIDE SEQUENCE</scope>
    <source>
        <strain evidence="2">1Y17</strain>
    </source>
</reference>
<sequence length="67" mass="7213">MSQAVIEVSAQDLQGPGVIACPNPKMALWSSHPKVYIDLTHEGHSGRCPYCGTEYKLKAGEALPHGH</sequence>
<dbReference type="Proteomes" id="UP000613266">
    <property type="component" value="Unassembled WGS sequence"/>
</dbReference>
<keyword evidence="3" id="KW-1185">Reference proteome</keyword>
<dbReference type="RefSeq" id="WP_198110319.1">
    <property type="nucleotide sequence ID" value="NZ_JAEDAK010000004.1"/>
</dbReference>
<gene>
    <name evidence="2" type="ORF">I7X39_07265</name>
</gene>